<evidence type="ECO:0000313" key="3">
    <source>
        <dbReference type="Proteomes" id="UP000287969"/>
    </source>
</evidence>
<gene>
    <name evidence="2" type="ORF">EQM13_15940</name>
</gene>
<feature type="domain" description="Sensor histidine kinase NatK-like C-terminal" evidence="1">
    <location>
        <begin position="5"/>
        <end position="81"/>
    </location>
</feature>
<dbReference type="Gene3D" id="3.30.565.10">
    <property type="entry name" value="Histidine kinase-like ATPase, C-terminal domain"/>
    <property type="match status" value="1"/>
</dbReference>
<dbReference type="EMBL" id="CP035282">
    <property type="protein sequence ID" value="QAT62948.1"/>
    <property type="molecule type" value="Genomic_DNA"/>
</dbReference>
<keyword evidence="3" id="KW-1185">Reference proteome</keyword>
<name>A0A410QGI3_9FIRM</name>
<evidence type="ECO:0000259" key="1">
    <source>
        <dbReference type="Pfam" id="PF14501"/>
    </source>
</evidence>
<dbReference type="InterPro" id="IPR032834">
    <property type="entry name" value="NatK-like_C"/>
</dbReference>
<protein>
    <submittedName>
        <fullName evidence="2">GHKL domain-containing protein</fullName>
    </submittedName>
</protein>
<organism evidence="2 3">
    <name type="scientific">Acidilutibacter cellobiosedens</name>
    <dbReference type="NCBI Taxonomy" id="2507161"/>
    <lineage>
        <taxon>Bacteria</taxon>
        <taxon>Bacillati</taxon>
        <taxon>Bacillota</taxon>
        <taxon>Tissierellia</taxon>
        <taxon>Tissierellales</taxon>
        <taxon>Acidilutibacteraceae</taxon>
        <taxon>Acidilutibacter</taxon>
    </lineage>
</organism>
<dbReference type="AlphaFoldDB" id="A0A410QGI3"/>
<evidence type="ECO:0000313" key="2">
    <source>
        <dbReference type="EMBL" id="QAT62948.1"/>
    </source>
</evidence>
<dbReference type="OrthoDB" id="9813149at2"/>
<accession>A0A410QGI3</accession>
<proteinExistence type="predicted"/>
<reference evidence="3" key="1">
    <citation type="submission" date="2019-01" db="EMBL/GenBank/DDBJ databases">
        <title>Draft genomes of a novel of Sporanaerobacter strains.</title>
        <authorList>
            <person name="Ma S."/>
        </authorList>
    </citation>
    <scope>NUCLEOTIDE SEQUENCE [LARGE SCALE GENOMIC DNA]</scope>
    <source>
        <strain evidence="3">NJN-17</strain>
    </source>
</reference>
<sequence>MQRQEIFSVKINYSKGNALITLINTYNGEIKKKNGILLTLKDDEKNHGIGLKSVEEAVNRNNGHIKIHYDDKEFKVTVILPG</sequence>
<dbReference type="InterPro" id="IPR036890">
    <property type="entry name" value="HATPase_C_sf"/>
</dbReference>
<dbReference type="KEGG" id="spoa:EQM13_15940"/>
<dbReference type="Pfam" id="PF14501">
    <property type="entry name" value="HATPase_c_5"/>
    <property type="match status" value="1"/>
</dbReference>
<dbReference type="Proteomes" id="UP000287969">
    <property type="component" value="Chromosome"/>
</dbReference>